<keyword evidence="1" id="KW-1133">Transmembrane helix</keyword>
<dbReference type="KEGG" id="psoj:PHYSODRAFT_306998"/>
<proteinExistence type="predicted"/>
<dbReference type="GeneID" id="20642820"/>
<gene>
    <name evidence="2" type="ORF">PHYSODRAFT_306998</name>
</gene>
<keyword evidence="3" id="KW-1185">Reference proteome</keyword>
<organism evidence="2 3">
    <name type="scientific">Phytophthora sojae (strain P6497)</name>
    <name type="common">Soybean stem and root rot agent</name>
    <name type="synonym">Phytophthora megasperma f. sp. glycines</name>
    <dbReference type="NCBI Taxonomy" id="1094619"/>
    <lineage>
        <taxon>Eukaryota</taxon>
        <taxon>Sar</taxon>
        <taxon>Stramenopiles</taxon>
        <taxon>Oomycota</taxon>
        <taxon>Peronosporomycetes</taxon>
        <taxon>Peronosporales</taxon>
        <taxon>Peronosporaceae</taxon>
        <taxon>Phytophthora</taxon>
    </lineage>
</organism>
<feature type="transmembrane region" description="Helical" evidence="1">
    <location>
        <begin position="20"/>
        <end position="41"/>
    </location>
</feature>
<evidence type="ECO:0000313" key="3">
    <source>
        <dbReference type="Proteomes" id="UP000002640"/>
    </source>
</evidence>
<keyword evidence="1" id="KW-0472">Membrane</keyword>
<evidence type="ECO:0000313" key="2">
    <source>
        <dbReference type="EMBL" id="EGZ06906.1"/>
    </source>
</evidence>
<name>G5AC31_PHYSP</name>
<dbReference type="Proteomes" id="UP000002640">
    <property type="component" value="Unassembled WGS sequence"/>
</dbReference>
<keyword evidence="1" id="KW-0812">Transmembrane</keyword>
<accession>G5AC31</accession>
<dbReference type="EMBL" id="JH159163">
    <property type="protein sequence ID" value="EGZ06906.1"/>
    <property type="molecule type" value="Genomic_DNA"/>
</dbReference>
<dbReference type="InParanoid" id="G5AC31"/>
<evidence type="ECO:0000256" key="1">
    <source>
        <dbReference type="SAM" id="Phobius"/>
    </source>
</evidence>
<sequence length="166" mass="17694">MANAGQGSDAINEASHQDAVIFLIGSEICVHGLMHAFIYYARARIHLQVRPSATEAPKYPVIEIVFAPAANDRCVRAQRQCSAASASWYLPSTSQPRAQRQSASSVADALGAQSDNMLATQCHGEHCTVGNSLYSSSGSLRLLSSHAVRAEHIVAGCVTPEILRCS</sequence>
<protein>
    <submittedName>
        <fullName evidence="2">Uncharacterized protein</fullName>
    </submittedName>
</protein>
<reference evidence="2 3" key="1">
    <citation type="journal article" date="2006" name="Science">
        <title>Phytophthora genome sequences uncover evolutionary origins and mechanisms of pathogenesis.</title>
        <authorList>
            <person name="Tyler B.M."/>
            <person name="Tripathy S."/>
            <person name="Zhang X."/>
            <person name="Dehal P."/>
            <person name="Jiang R.H."/>
            <person name="Aerts A."/>
            <person name="Arredondo F.D."/>
            <person name="Baxter L."/>
            <person name="Bensasson D."/>
            <person name="Beynon J.L."/>
            <person name="Chapman J."/>
            <person name="Damasceno C.M."/>
            <person name="Dorrance A.E."/>
            <person name="Dou D."/>
            <person name="Dickerman A.W."/>
            <person name="Dubchak I.L."/>
            <person name="Garbelotto M."/>
            <person name="Gijzen M."/>
            <person name="Gordon S.G."/>
            <person name="Govers F."/>
            <person name="Grunwald N.J."/>
            <person name="Huang W."/>
            <person name="Ivors K.L."/>
            <person name="Jones R.W."/>
            <person name="Kamoun S."/>
            <person name="Krampis K."/>
            <person name="Lamour K.H."/>
            <person name="Lee M.K."/>
            <person name="McDonald W.H."/>
            <person name="Medina M."/>
            <person name="Meijer H.J."/>
            <person name="Nordberg E.K."/>
            <person name="Maclean D.J."/>
            <person name="Ospina-Giraldo M.D."/>
            <person name="Morris P.F."/>
            <person name="Phuntumart V."/>
            <person name="Putnam N.H."/>
            <person name="Rash S."/>
            <person name="Rose J.K."/>
            <person name="Sakihama Y."/>
            <person name="Salamov A.A."/>
            <person name="Savidor A."/>
            <person name="Scheuring C.F."/>
            <person name="Smith B.M."/>
            <person name="Sobral B.W."/>
            <person name="Terry A."/>
            <person name="Torto-Alalibo T.A."/>
            <person name="Win J."/>
            <person name="Xu Z."/>
            <person name="Zhang H."/>
            <person name="Grigoriev I.V."/>
            <person name="Rokhsar D.S."/>
            <person name="Boore J.L."/>
        </authorList>
    </citation>
    <scope>NUCLEOTIDE SEQUENCE [LARGE SCALE GENOMIC DNA]</scope>
    <source>
        <strain evidence="2 3">P6497</strain>
    </source>
</reference>
<dbReference type="AlphaFoldDB" id="G5AC31"/>
<dbReference type="RefSeq" id="XP_009537670.1">
    <property type="nucleotide sequence ID" value="XM_009539375.1"/>
</dbReference>